<gene>
    <name evidence="1" type="ORF">QQ008_24445</name>
</gene>
<accession>A0ABT8KUW9</accession>
<protein>
    <submittedName>
        <fullName evidence="1">Uncharacterized protein</fullName>
    </submittedName>
</protein>
<reference evidence="1" key="1">
    <citation type="submission" date="2023-06" db="EMBL/GenBank/DDBJ databases">
        <title>Genomic of Parafulvivirga corallium.</title>
        <authorList>
            <person name="Wang G."/>
        </authorList>
    </citation>
    <scope>NUCLEOTIDE SEQUENCE</scope>
    <source>
        <strain evidence="1">BMA10</strain>
    </source>
</reference>
<organism evidence="1 2">
    <name type="scientific">Splendidivirga corallicola</name>
    <dbReference type="NCBI Taxonomy" id="3051826"/>
    <lineage>
        <taxon>Bacteria</taxon>
        <taxon>Pseudomonadati</taxon>
        <taxon>Bacteroidota</taxon>
        <taxon>Cytophagia</taxon>
        <taxon>Cytophagales</taxon>
        <taxon>Splendidivirgaceae</taxon>
        <taxon>Splendidivirga</taxon>
    </lineage>
</organism>
<sequence>MKIATLGEVRKELKTLESDELLELCLKLARYKKENKELLNYLLFEAHDESSFVANIKDEMYEGFENMNTGNLYLAKKTIRKILRLTKKYIKYSGNKQTTIELLIFFCQQLRQRCNIKESKVLVNMYDRQLLIIDKALGSLHEDLQYDYEEALNELRKFRSSIDHF</sequence>
<name>A0ABT8KUW9_9BACT</name>
<comment type="caution">
    <text evidence="1">The sequence shown here is derived from an EMBL/GenBank/DDBJ whole genome shotgun (WGS) entry which is preliminary data.</text>
</comment>
<evidence type="ECO:0000313" key="1">
    <source>
        <dbReference type="EMBL" id="MDN5204565.1"/>
    </source>
</evidence>
<dbReference type="RefSeq" id="WP_346754589.1">
    <property type="nucleotide sequence ID" value="NZ_JAUJEA010000012.1"/>
</dbReference>
<dbReference type="Proteomes" id="UP001172082">
    <property type="component" value="Unassembled WGS sequence"/>
</dbReference>
<dbReference type="EMBL" id="JAUJEA010000012">
    <property type="protein sequence ID" value="MDN5204565.1"/>
    <property type="molecule type" value="Genomic_DNA"/>
</dbReference>
<evidence type="ECO:0000313" key="2">
    <source>
        <dbReference type="Proteomes" id="UP001172082"/>
    </source>
</evidence>
<proteinExistence type="predicted"/>
<keyword evidence="2" id="KW-1185">Reference proteome</keyword>